<dbReference type="CDD" id="cd22343">
    <property type="entry name" value="PDDEXK_lambda_exonuclease-like"/>
    <property type="match status" value="1"/>
</dbReference>
<evidence type="ECO:0000313" key="2">
    <source>
        <dbReference type="EMBL" id="EDO37881.1"/>
    </source>
</evidence>
<sequence length="471" mass="53853">MHTQNYQLVSLTEDDVPGAKLPRDITDCNVFELKRWLECHGQKKGGKKADLQERVSQCIGLGLKIDPKVDGGKWHRINAEKQSKTINLSSSSRDVDKLANFPDTGWKTFPSMNIPAMFNYGHIYHYLVESVAQLCKANELGRCCHVSALLLFISDYLGKHGYDAVAPSTSKDCQWNKDLSSYNHSKGQTSMWKTVFHYSYSDFILEKDDIAVYTTLIDQFENNISSALKDLLISVPDPTCCQVPGTEKQRHSSVWLQLQLAKKLLICFCLKTRMAINNWLENKFWFKKSLTTPDMLYGIEEEPKAIALYEKCRNATVNESGLWVHADFPYLGASPDGLIFVDGKLDGIVEVKCLKILKTRTVKQLLDAASTELKTTINQQCFKISDEKLVLRPTHAHYYQVQLQLLITNANYCDFVLHSGVGDPHMERIRKDERVQGEIIHHCYKIWKTVLVPEYFLMKVPRNLCPVIFNF</sequence>
<organism evidence="2 3">
    <name type="scientific">Nematostella vectensis</name>
    <name type="common">Starlet sea anemone</name>
    <dbReference type="NCBI Taxonomy" id="45351"/>
    <lineage>
        <taxon>Eukaryota</taxon>
        <taxon>Metazoa</taxon>
        <taxon>Cnidaria</taxon>
        <taxon>Anthozoa</taxon>
        <taxon>Hexacorallia</taxon>
        <taxon>Actiniaria</taxon>
        <taxon>Edwardsiidae</taxon>
        <taxon>Nematostella</taxon>
    </lineage>
</organism>
<feature type="domain" description="YqaJ viral recombinase" evidence="1">
    <location>
        <begin position="290"/>
        <end position="410"/>
    </location>
</feature>
<dbReference type="SUPFAM" id="SSF68906">
    <property type="entry name" value="SAP domain"/>
    <property type="match status" value="1"/>
</dbReference>
<proteinExistence type="predicted"/>
<dbReference type="InterPro" id="IPR051703">
    <property type="entry name" value="NF-kappa-B_Signaling_Reg"/>
</dbReference>
<dbReference type="PhylomeDB" id="A7SEH7"/>
<dbReference type="AlphaFoldDB" id="A7SEH7"/>
<dbReference type="Gene3D" id="3.90.320.10">
    <property type="match status" value="1"/>
</dbReference>
<dbReference type="GO" id="GO:0006281">
    <property type="term" value="P:DNA repair"/>
    <property type="evidence" value="ECO:0007669"/>
    <property type="project" value="UniProtKB-ARBA"/>
</dbReference>
<keyword evidence="3" id="KW-1185">Reference proteome</keyword>
<evidence type="ECO:0000313" key="3">
    <source>
        <dbReference type="Proteomes" id="UP000001593"/>
    </source>
</evidence>
<dbReference type="OMA" id="CKANELG"/>
<dbReference type="InterPro" id="IPR011335">
    <property type="entry name" value="Restrct_endonuc-II-like"/>
</dbReference>
<dbReference type="InterPro" id="IPR011604">
    <property type="entry name" value="PDDEXK-like_dom_sf"/>
</dbReference>
<dbReference type="Pfam" id="PF09588">
    <property type="entry name" value="YqaJ"/>
    <property type="match status" value="1"/>
</dbReference>
<dbReference type="PANTHER" id="PTHR46609:SF8">
    <property type="entry name" value="YQAJ VIRAL RECOMBINASE DOMAIN-CONTAINING PROTEIN"/>
    <property type="match status" value="1"/>
</dbReference>
<dbReference type="PANTHER" id="PTHR46609">
    <property type="entry name" value="EXONUCLEASE, PHAGE-TYPE/RECB, C-TERMINAL DOMAIN-CONTAINING PROTEIN"/>
    <property type="match status" value="1"/>
</dbReference>
<dbReference type="InParanoid" id="A7SEH7"/>
<dbReference type="HOGENOM" id="CLU_030526_0_0_1"/>
<name>A7SEH7_NEMVE</name>
<dbReference type="EMBL" id="DS469637">
    <property type="protein sequence ID" value="EDO37881.1"/>
    <property type="molecule type" value="Genomic_DNA"/>
</dbReference>
<evidence type="ECO:0000259" key="1">
    <source>
        <dbReference type="Pfam" id="PF09588"/>
    </source>
</evidence>
<dbReference type="InterPro" id="IPR019080">
    <property type="entry name" value="YqaJ_viral_recombinase"/>
</dbReference>
<dbReference type="InterPro" id="IPR036361">
    <property type="entry name" value="SAP_dom_sf"/>
</dbReference>
<protein>
    <recommendedName>
        <fullName evidence="1">YqaJ viral recombinase domain-containing protein</fullName>
    </recommendedName>
</protein>
<reference evidence="2 3" key="1">
    <citation type="journal article" date="2007" name="Science">
        <title>Sea anemone genome reveals ancestral eumetazoan gene repertoire and genomic organization.</title>
        <authorList>
            <person name="Putnam N.H."/>
            <person name="Srivastava M."/>
            <person name="Hellsten U."/>
            <person name="Dirks B."/>
            <person name="Chapman J."/>
            <person name="Salamov A."/>
            <person name="Terry A."/>
            <person name="Shapiro H."/>
            <person name="Lindquist E."/>
            <person name="Kapitonov V.V."/>
            <person name="Jurka J."/>
            <person name="Genikhovich G."/>
            <person name="Grigoriev I.V."/>
            <person name="Lucas S.M."/>
            <person name="Steele R.E."/>
            <person name="Finnerty J.R."/>
            <person name="Technau U."/>
            <person name="Martindale M.Q."/>
            <person name="Rokhsar D.S."/>
        </authorList>
    </citation>
    <scope>NUCLEOTIDE SEQUENCE [LARGE SCALE GENOMIC DNA]</scope>
    <source>
        <strain evidence="3">CH2 X CH6</strain>
    </source>
</reference>
<dbReference type="SUPFAM" id="SSF52980">
    <property type="entry name" value="Restriction endonuclease-like"/>
    <property type="match status" value="1"/>
</dbReference>
<dbReference type="Proteomes" id="UP000001593">
    <property type="component" value="Unassembled WGS sequence"/>
</dbReference>
<accession>A7SEH7</accession>
<gene>
    <name evidence="2" type="ORF">NEMVEDRAFT_v1g211018</name>
</gene>